<sequence length="44" mass="4963">MMTSIFETDKLSKSRRSHQASCLALVEDLLISQSYGDAQLEMEV</sequence>
<accession>A0A0D8FXX0</accession>
<dbReference type="EMBL" id="JXUW01000007">
    <property type="protein sequence ID" value="KJE77122.1"/>
    <property type="molecule type" value="Genomic_DNA"/>
</dbReference>
<organism evidence="1 2">
    <name type="scientific">Ferrimicrobium acidiphilum DSM 19497</name>
    <dbReference type="NCBI Taxonomy" id="1121877"/>
    <lineage>
        <taxon>Bacteria</taxon>
        <taxon>Bacillati</taxon>
        <taxon>Actinomycetota</taxon>
        <taxon>Acidimicrobiia</taxon>
        <taxon>Acidimicrobiales</taxon>
        <taxon>Acidimicrobiaceae</taxon>
        <taxon>Ferrimicrobium</taxon>
    </lineage>
</organism>
<dbReference type="RefSeq" id="WP_306722607.1">
    <property type="nucleotide sequence ID" value="NZ_JQKF01000007.1"/>
</dbReference>
<comment type="caution">
    <text evidence="1">The sequence shown here is derived from an EMBL/GenBank/DDBJ whole genome shotgun (WGS) entry which is preliminary data.</text>
</comment>
<evidence type="ECO:0000313" key="2">
    <source>
        <dbReference type="Proteomes" id="UP000032336"/>
    </source>
</evidence>
<dbReference type="STRING" id="1121877.FEAC_10520"/>
<reference evidence="1 2" key="1">
    <citation type="submission" date="2015-01" db="EMBL/GenBank/DDBJ databases">
        <title>Draft genome of the acidophilic iron oxidizer Ferrimicrobium acidiphilum strain T23.</title>
        <authorList>
            <person name="Poehlein A."/>
            <person name="Eisen S."/>
            <person name="Schloemann M."/>
            <person name="Johnson B.D."/>
            <person name="Daniel R."/>
            <person name="Muehling M."/>
        </authorList>
    </citation>
    <scope>NUCLEOTIDE SEQUENCE [LARGE SCALE GENOMIC DNA]</scope>
    <source>
        <strain evidence="1 2">T23</strain>
    </source>
</reference>
<dbReference type="AlphaFoldDB" id="A0A0D8FXX0"/>
<keyword evidence="2" id="KW-1185">Reference proteome</keyword>
<evidence type="ECO:0000313" key="1">
    <source>
        <dbReference type="EMBL" id="KJE77122.1"/>
    </source>
</evidence>
<proteinExistence type="predicted"/>
<gene>
    <name evidence="1" type="ORF">FEAC_10520</name>
</gene>
<protein>
    <submittedName>
        <fullName evidence="1">Uncharacterized protein</fullName>
    </submittedName>
</protein>
<name>A0A0D8FXX0_9ACTN</name>
<dbReference type="Proteomes" id="UP000032336">
    <property type="component" value="Unassembled WGS sequence"/>
</dbReference>